<dbReference type="Proteomes" id="UP000515135">
    <property type="component" value="Unplaced"/>
</dbReference>
<dbReference type="GeneID" id="109477823"/>
<dbReference type="AlphaFoldDB" id="A0A6P4ZDL5"/>
<evidence type="ECO:0000313" key="4">
    <source>
        <dbReference type="Proteomes" id="UP000515135"/>
    </source>
</evidence>
<feature type="repeat" description="RCC1" evidence="2">
    <location>
        <begin position="261"/>
        <end position="311"/>
    </location>
</feature>
<reference evidence="5 6" key="1">
    <citation type="submission" date="2025-04" db="UniProtKB">
        <authorList>
            <consortium name="RefSeq"/>
        </authorList>
    </citation>
    <scope>IDENTIFICATION</scope>
    <source>
        <tissue evidence="5 6">Gonad</tissue>
    </source>
</reference>
<dbReference type="PANTHER" id="PTHR22872">
    <property type="entry name" value="BTK-BINDING PROTEIN-RELATED"/>
    <property type="match status" value="1"/>
</dbReference>
<dbReference type="PROSITE" id="PS50012">
    <property type="entry name" value="RCC1_3"/>
    <property type="match status" value="5"/>
</dbReference>
<dbReference type="Gene3D" id="2.130.10.30">
    <property type="entry name" value="Regulator of chromosome condensation 1/beta-lactamase-inhibitor protein II"/>
    <property type="match status" value="2"/>
</dbReference>
<dbReference type="OrthoDB" id="10051363at2759"/>
<gene>
    <name evidence="5 6" type="primary">LOC109477823</name>
</gene>
<dbReference type="InterPro" id="IPR000408">
    <property type="entry name" value="Reg_chr_condens"/>
</dbReference>
<dbReference type="CDD" id="cd18298">
    <property type="entry name" value="BTB_POZ_RCBTB1_2"/>
    <property type="match status" value="1"/>
</dbReference>
<dbReference type="RefSeq" id="XP_019634799.1">
    <property type="nucleotide sequence ID" value="XM_019779240.1"/>
</dbReference>
<dbReference type="InterPro" id="IPR051625">
    <property type="entry name" value="Signaling_Regulatory_Domain"/>
</dbReference>
<sequence>MTMACTNSKQLSVERWPLFSLLDPEFISTIKQACVLGSSGNEAIVITQDDDVYALGSNCSSCLGVGDALSSLEPRKIEILCKKKIVDIGYGSGPHVLVCTDNGDLYSWGHNGYSQLGNGSTNQGMSPQLITTNLIGRKVVKVACGSHHSLALTQEGEVFAWGYNNCGQVGSGTTTNQATPRKVAACLGTRKVTEIACGQTSSMALLDNGEVYGWGYNGNGQLGVGNNVNQPNPCRVAALQQMIVVQIVCGYAHAMALTDEGSVYAWGANSYGQLGTGNKANLVTPTKIALDKGRFVEIGATHYNHVSAAITQTGKVYMWGQCRGQSITSPMETRFSTVDDVFACFSMPAVTWRPLSFETDNFYTIERHLKMAFDNQESSDLKFMVEGRVVHVHKAVLKIRCEHFRSMFQAHWGEDDKDVIEITQFSYPVYRAFLEYLYTDQVDLPPEDAIGLLDLANSYCEQQLKRLCERIIKQGITVENAAMLLAAAIKYEARDLEEFCFRFCFNHMTAVTQTEAFNKLDEQTVKNFILKAAQRGAFKY</sequence>
<name>A0A6P4ZDL5_BRABE</name>
<dbReference type="KEGG" id="bbel:109477823"/>
<dbReference type="PRINTS" id="PR00633">
    <property type="entry name" value="RCCNDNSATION"/>
</dbReference>
<feature type="domain" description="BTB" evidence="3">
    <location>
        <begin position="379"/>
        <end position="446"/>
    </location>
</feature>
<accession>A0A6P4ZDL5</accession>
<dbReference type="CDD" id="cd18498">
    <property type="entry name" value="BACK_RCBTB1_2"/>
    <property type="match status" value="1"/>
</dbReference>
<protein>
    <submittedName>
        <fullName evidence="5 6">RCC1 and BTB domain-containing protein 1-like</fullName>
    </submittedName>
</protein>
<evidence type="ECO:0000256" key="1">
    <source>
        <dbReference type="ARBA" id="ARBA00022737"/>
    </source>
</evidence>
<dbReference type="Pfam" id="PF25390">
    <property type="entry name" value="WD40_RLD"/>
    <property type="match status" value="1"/>
</dbReference>
<dbReference type="RefSeq" id="XP_019634798.1">
    <property type="nucleotide sequence ID" value="XM_019779239.1"/>
</dbReference>
<organism evidence="4 5">
    <name type="scientific">Branchiostoma belcheri</name>
    <name type="common">Amphioxus</name>
    <dbReference type="NCBI Taxonomy" id="7741"/>
    <lineage>
        <taxon>Eukaryota</taxon>
        <taxon>Metazoa</taxon>
        <taxon>Chordata</taxon>
        <taxon>Cephalochordata</taxon>
        <taxon>Leptocardii</taxon>
        <taxon>Amphioxiformes</taxon>
        <taxon>Branchiostomatidae</taxon>
        <taxon>Branchiostoma</taxon>
    </lineage>
</organism>
<evidence type="ECO:0000259" key="3">
    <source>
        <dbReference type="PROSITE" id="PS50097"/>
    </source>
</evidence>
<dbReference type="InterPro" id="IPR058923">
    <property type="entry name" value="RCC1-like_dom"/>
</dbReference>
<dbReference type="SUPFAM" id="SSF50985">
    <property type="entry name" value="RCC1/BLIP-II"/>
    <property type="match status" value="1"/>
</dbReference>
<dbReference type="PROSITE" id="PS00626">
    <property type="entry name" value="RCC1_2"/>
    <property type="match status" value="1"/>
</dbReference>
<dbReference type="PROSITE" id="PS50097">
    <property type="entry name" value="BTB"/>
    <property type="match status" value="1"/>
</dbReference>
<dbReference type="SMART" id="SM00225">
    <property type="entry name" value="BTB"/>
    <property type="match status" value="1"/>
</dbReference>
<dbReference type="PANTHER" id="PTHR22872:SF10">
    <property type="entry name" value="ULTRAVIOLET-B RECEPTOR UVR8"/>
    <property type="match status" value="1"/>
</dbReference>
<evidence type="ECO:0000256" key="2">
    <source>
        <dbReference type="PROSITE-ProRule" id="PRU00235"/>
    </source>
</evidence>
<feature type="repeat" description="RCC1" evidence="2">
    <location>
        <begin position="209"/>
        <end position="260"/>
    </location>
</feature>
<dbReference type="SUPFAM" id="SSF54695">
    <property type="entry name" value="POZ domain"/>
    <property type="match status" value="1"/>
</dbReference>
<evidence type="ECO:0000313" key="6">
    <source>
        <dbReference type="RefSeq" id="XP_019634799.1"/>
    </source>
</evidence>
<dbReference type="Pfam" id="PF00651">
    <property type="entry name" value="BTB"/>
    <property type="match status" value="1"/>
</dbReference>
<dbReference type="InterPro" id="IPR009091">
    <property type="entry name" value="RCC1/BLIP-II"/>
</dbReference>
<feature type="repeat" description="RCC1" evidence="2">
    <location>
        <begin position="50"/>
        <end position="101"/>
    </location>
</feature>
<dbReference type="InterPro" id="IPR011333">
    <property type="entry name" value="SKP1/BTB/POZ_sf"/>
</dbReference>
<dbReference type="InterPro" id="IPR000210">
    <property type="entry name" value="BTB/POZ_dom"/>
</dbReference>
<dbReference type="Gene3D" id="3.30.710.10">
    <property type="entry name" value="Potassium Channel Kv1.1, Chain A"/>
    <property type="match status" value="1"/>
</dbReference>
<keyword evidence="4" id="KW-1185">Reference proteome</keyword>
<feature type="repeat" description="RCC1" evidence="2">
    <location>
        <begin position="103"/>
        <end position="155"/>
    </location>
</feature>
<evidence type="ECO:0000313" key="5">
    <source>
        <dbReference type="RefSeq" id="XP_019634798.1"/>
    </source>
</evidence>
<feature type="repeat" description="RCC1" evidence="2">
    <location>
        <begin position="156"/>
        <end position="208"/>
    </location>
</feature>
<proteinExistence type="predicted"/>
<keyword evidence="1" id="KW-0677">Repeat</keyword>